<feature type="compositionally biased region" description="Polar residues" evidence="1">
    <location>
        <begin position="405"/>
        <end position="447"/>
    </location>
</feature>
<accession>A0A6P7T2F0</accession>
<evidence type="ECO:0000313" key="6">
    <source>
        <dbReference type="RefSeq" id="XP_029644933.1"/>
    </source>
</evidence>
<feature type="compositionally biased region" description="Low complexity" evidence="1">
    <location>
        <begin position="276"/>
        <end position="300"/>
    </location>
</feature>
<dbReference type="PANTHER" id="PTHR12761">
    <property type="entry name" value="HERMANSKY-PUDLAK SYNDROME PROTEIN 1"/>
    <property type="match status" value="1"/>
</dbReference>
<dbReference type="RefSeq" id="XP_029644933.1">
    <property type="nucleotide sequence ID" value="XM_029789073.2"/>
</dbReference>
<dbReference type="KEGG" id="osn:115219030"/>
<protein>
    <submittedName>
        <fullName evidence="6">Hermansky-Pudlak syndrome 1 protein homolog isoform X1</fullName>
    </submittedName>
</protein>
<dbReference type="GO" id="GO:0016192">
    <property type="term" value="P:vesicle-mediated transport"/>
    <property type="evidence" value="ECO:0007669"/>
    <property type="project" value="InterPro"/>
</dbReference>
<organism evidence="5 6">
    <name type="scientific">Octopus sinensis</name>
    <name type="common">East Asian common octopus</name>
    <dbReference type="NCBI Taxonomy" id="2607531"/>
    <lineage>
        <taxon>Eukaryota</taxon>
        <taxon>Metazoa</taxon>
        <taxon>Spiralia</taxon>
        <taxon>Lophotrochozoa</taxon>
        <taxon>Mollusca</taxon>
        <taxon>Cephalopoda</taxon>
        <taxon>Coleoidea</taxon>
        <taxon>Octopodiformes</taxon>
        <taxon>Octopoda</taxon>
        <taxon>Incirrata</taxon>
        <taxon>Octopodidae</taxon>
        <taxon>Octopus</taxon>
    </lineage>
</organism>
<dbReference type="AlphaFoldDB" id="A0A6P7T2F0"/>
<evidence type="ECO:0000259" key="2">
    <source>
        <dbReference type="Pfam" id="PF19036"/>
    </source>
</evidence>
<feature type="compositionally biased region" description="Low complexity" evidence="1">
    <location>
        <begin position="324"/>
        <end position="334"/>
    </location>
</feature>
<dbReference type="InterPro" id="IPR043971">
    <property type="entry name" value="FUZ/MON1/HPS1_longin_2"/>
</dbReference>
<evidence type="ECO:0000259" key="3">
    <source>
        <dbReference type="Pfam" id="PF19037"/>
    </source>
</evidence>
<feature type="region of interest" description="Disordered" evidence="1">
    <location>
        <begin position="252"/>
        <end position="454"/>
    </location>
</feature>
<sequence length="920" mass="104781">MMKGLLLFNQSSVLLFIDADQEFLESAYKKRLLQEFNNDQVAEHMYDPYDAEQMFVPFSASQNVMSQTLKNPYEKIICENNSITVSKQLDNILFIAVNGDGTEDEHFLNKKILVFHRILKFLYGPVLKQIKPKRLLEQRERQNYLTHILRTWCHLVQEEQSFLMEAVEQLYVNSVVNEKSLELLEMVVKKVSSVSSISNNHALLLVHGKLLSLYSSNSAYELQSADILTIILLACVQYPYNSELRADNLLRKPQPEQQQPQPSSSSHRQEEEEQQSEQQQPSPQQQKQEQRECQQPSSQQEVKEQQSKQQQQSLQQHKDEEQQSEQQQQPLQQQENEEHQSKRHDEQKHSLQQQDEQQQSPQQQEEQGSEQRQQPLSPQQQENEEQQSEQQQQQQHPVKQKSEDNLQSASPHVSQETEVLETSRTLSVVSDGSQSLGRDSVDNTATDQSKDVQKSFGIHEASCSCSEDLDNCEVSSADLLAVSSRNISDNVQHSSSSIEEDNENISSQSTSYNINKANIEASTEPKLASSGAKKQSRKRTGTTESSSQSTSSKSKPFHTSIKPIPVCLHTSACLFTPHQLFCIEVIPGIVLVIVLEQCHSSQSGLICQLHDLLNDITSGSSRGERLVRGDCQYTFDVLDMLLKKVTGSRAGHNDIKKNIKKNWENAVQKGLDLVLDKGNVKDVPDKILNSLSAMCDSLKDLFLHMFIQKSVVSTAMQEILFLCKQRIFKELVDYKDYLIVKAERNIAITSYIQDFPGMVFFIFVDRTTNQVIAPALNIDPDDKPEAYKATLFLKKKIWKVAHFMQQKLSQGYTTVLLRDGDFFISYYLWFEDNSHNPLVVQQPYKPLSHSPPPGILCGNLYRQLIRQCFPTVIPGSVHCLELICIHLGIVPTNLISVHIQQLSNQLWKMAEDGLAPISLL</sequence>
<dbReference type="Pfam" id="PF19038">
    <property type="entry name" value="Fuz_longin_3"/>
    <property type="match status" value="1"/>
</dbReference>
<keyword evidence="5" id="KW-1185">Reference proteome</keyword>
<feature type="domain" description="FUZ/MON1/HPS1 second Longin" evidence="3">
    <location>
        <begin position="200"/>
        <end position="238"/>
    </location>
</feature>
<evidence type="ECO:0000259" key="4">
    <source>
        <dbReference type="Pfam" id="PF19038"/>
    </source>
</evidence>
<dbReference type="Pfam" id="PF19037">
    <property type="entry name" value="Fuz_longin_2"/>
    <property type="match status" value="1"/>
</dbReference>
<evidence type="ECO:0000256" key="1">
    <source>
        <dbReference type="SAM" id="MobiDB-lite"/>
    </source>
</evidence>
<dbReference type="PANTHER" id="PTHR12761:SF1">
    <property type="entry name" value="BLOC-3 COMPLEX MEMBER HPS1"/>
    <property type="match status" value="1"/>
</dbReference>
<dbReference type="InterPro" id="IPR043970">
    <property type="entry name" value="FUZ/MON1/HPS1_longin_3"/>
</dbReference>
<dbReference type="InterPro" id="IPR026053">
    <property type="entry name" value="HPS1"/>
</dbReference>
<feature type="region of interest" description="Disordered" evidence="1">
    <location>
        <begin position="523"/>
        <end position="557"/>
    </location>
</feature>
<feature type="compositionally biased region" description="Low complexity" evidence="1">
    <location>
        <begin position="255"/>
        <end position="266"/>
    </location>
</feature>
<evidence type="ECO:0000313" key="5">
    <source>
        <dbReference type="Proteomes" id="UP000515154"/>
    </source>
</evidence>
<reference evidence="6" key="1">
    <citation type="submission" date="2025-08" db="UniProtKB">
        <authorList>
            <consortium name="RefSeq"/>
        </authorList>
    </citation>
    <scope>IDENTIFICATION</scope>
</reference>
<gene>
    <name evidence="6" type="primary">LOC115219030</name>
</gene>
<dbReference type="GO" id="GO:0005085">
    <property type="term" value="F:guanyl-nucleotide exchange factor activity"/>
    <property type="evidence" value="ECO:0007669"/>
    <property type="project" value="TreeGrafter"/>
</dbReference>
<feature type="region of interest" description="Disordered" evidence="1">
    <location>
        <begin position="489"/>
        <end position="511"/>
    </location>
</feature>
<feature type="domain" description="FUZ/MON1/HPS1 first Longin" evidence="2">
    <location>
        <begin position="6"/>
        <end position="153"/>
    </location>
</feature>
<dbReference type="Pfam" id="PF19036">
    <property type="entry name" value="Fuz_longin_1"/>
    <property type="match status" value="1"/>
</dbReference>
<dbReference type="InterPro" id="IPR043972">
    <property type="entry name" value="FUZ/MON1/HPS1_longin_1"/>
</dbReference>
<proteinExistence type="predicted"/>
<name>A0A6P7T2F0_9MOLL</name>
<dbReference type="Proteomes" id="UP000515154">
    <property type="component" value="Linkage group LG14"/>
</dbReference>
<dbReference type="GO" id="GO:0031085">
    <property type="term" value="C:BLOC-3 complex"/>
    <property type="evidence" value="ECO:0007669"/>
    <property type="project" value="TreeGrafter"/>
</dbReference>
<feature type="domain" description="FUZ/MON1/HPS1 third Longin" evidence="4">
    <location>
        <begin position="761"/>
        <end position="908"/>
    </location>
</feature>
<feature type="compositionally biased region" description="Low complexity" evidence="1">
    <location>
        <begin position="542"/>
        <end position="554"/>
    </location>
</feature>
<feature type="compositionally biased region" description="Basic and acidic residues" evidence="1">
    <location>
        <begin position="336"/>
        <end position="349"/>
    </location>
</feature>
<feature type="compositionally biased region" description="Low complexity" evidence="1">
    <location>
        <begin position="350"/>
        <end position="381"/>
    </location>
</feature>